<protein>
    <recommendedName>
        <fullName evidence="3">Protein kinase domain-containing protein</fullName>
    </recommendedName>
</protein>
<reference evidence="1" key="1">
    <citation type="journal article" date="2018" name="Genome Biol. Evol.">
        <title>Genomics and development of Lentinus tigrinus, a white-rot wood-decaying mushroom with dimorphic fruiting bodies.</title>
        <authorList>
            <person name="Wu B."/>
            <person name="Xu Z."/>
            <person name="Knudson A."/>
            <person name="Carlson A."/>
            <person name="Chen N."/>
            <person name="Kovaka S."/>
            <person name="LaButti K."/>
            <person name="Lipzen A."/>
            <person name="Pennachio C."/>
            <person name="Riley R."/>
            <person name="Schakwitz W."/>
            <person name="Umezawa K."/>
            <person name="Ohm R.A."/>
            <person name="Grigoriev I.V."/>
            <person name="Nagy L.G."/>
            <person name="Gibbons J."/>
            <person name="Hibbett D."/>
        </authorList>
    </citation>
    <scope>NUCLEOTIDE SEQUENCE [LARGE SCALE GENOMIC DNA]</scope>
    <source>
        <strain evidence="1">ALCF2SS1-6</strain>
    </source>
</reference>
<sequence>MLAIYITSIVPSQVPGGLSEADAPFDCTLYSKHVHHLDLLGTAAASPLKLYFMNRLKFERDDIAIHSAKLLFNTDPPPPGRSQDRRFLPLVICKLTCDPEAFPDLQHEAEIFALQLAKLQGNDVPRCFGYFSGRCTGDGQQPEIGMLLLESVGPQLQRPLGVLPTDFCVKVLTALKRIHQEGVEMHTFSGDDVFVKNADTDNASPCIYNFQAAFSHHRCELNFPIEKGHFRPTRLGAGCDELFWACDTAELWLPTPRIFKVFLRGNADAVDSADALVKLYYFNLKDGNKQYRELDEKVRSEAERAWEALKWWRIQREERDAQPLELQDPPKEYW</sequence>
<accession>A0A5C2RU81</accession>
<proteinExistence type="predicted"/>
<evidence type="ECO:0008006" key="3">
    <source>
        <dbReference type="Google" id="ProtNLM"/>
    </source>
</evidence>
<dbReference type="Proteomes" id="UP000313359">
    <property type="component" value="Unassembled WGS sequence"/>
</dbReference>
<dbReference type="EMBL" id="ML122308">
    <property type="protein sequence ID" value="RPD54220.1"/>
    <property type="molecule type" value="Genomic_DNA"/>
</dbReference>
<dbReference type="STRING" id="1328759.A0A5C2RU81"/>
<organism evidence="1 2">
    <name type="scientific">Lentinus tigrinus ALCF2SS1-6</name>
    <dbReference type="NCBI Taxonomy" id="1328759"/>
    <lineage>
        <taxon>Eukaryota</taxon>
        <taxon>Fungi</taxon>
        <taxon>Dikarya</taxon>
        <taxon>Basidiomycota</taxon>
        <taxon>Agaricomycotina</taxon>
        <taxon>Agaricomycetes</taxon>
        <taxon>Polyporales</taxon>
        <taxon>Polyporaceae</taxon>
        <taxon>Lentinus</taxon>
    </lineage>
</organism>
<evidence type="ECO:0000313" key="2">
    <source>
        <dbReference type="Proteomes" id="UP000313359"/>
    </source>
</evidence>
<evidence type="ECO:0000313" key="1">
    <source>
        <dbReference type="EMBL" id="RPD54220.1"/>
    </source>
</evidence>
<keyword evidence="2" id="KW-1185">Reference proteome</keyword>
<dbReference type="AlphaFoldDB" id="A0A5C2RU81"/>
<dbReference type="OrthoDB" id="2804112at2759"/>
<name>A0A5C2RU81_9APHY</name>
<gene>
    <name evidence="1" type="ORF">L227DRAFT_580665</name>
</gene>